<sequence length="1471" mass="165781">MASFRHADYTVAWICALPLEMAAAKLMLDKVHPSLSQPLTDHNVYTLGSVGSHHVVLACLPSGIYGITSAAIVLDQMLLTFPAVRFGLMVGIGGGVPNTRTDVRLGDVVVSTPTSTSTSGGVIQYDYGKTLDDGSFQHTGSLNKPPRYLLTAISQIRSEDMVKSNPVEKTISDILQKDDKIRGQFSRPDDDWLFKPNYHHRKSDDTDCLACDKTQLEHRGPRDLKPFIHYGLIAYGNQVMKDPGRRDAIAQDMDILCFEMEAADLMDQLPCLVIRGICDYCDSHKNKQWQGYAALTAAAYAKALLDFLPAENNNANNFGKERAHWIAPSLGNIERIKGVLQPSVHGLDMYQNIRKRRVSGTGDWVCNELLFRAWIEKDDNPLLWVSDSPGCGKSFIAQNVVAHLEEQFSDHTSVGYFFFRHNDPETRKFQCALRNIAFQVYQSDSSYRDYVDGHCHSPDDIKSIQAAWRVLFMNYFVNAGKSPTRRVMIVLDGVDEALEEDCREFLRLAAELVHGPIKSPIKLVLLGRPEIYDDLVEALEQSIPTIHVNANKNIADITTYVRKSTRKSRSISRVSRAQRETIEEFLIDKAEGMFLWVDLMLAELNGKTRASSMLESLRKAPKGLDAILKHVLEAFSSRLTEEEATDLNIILAWVACAERPLTLNNLDEILRIELGTDDSKLGLEDALRTQYASLFVLNREDGLTTADLSDASIRGFTQLQNDDSIEDSDSSSELGQEFNSNKERTTVVFCHASIRDFLRNPRHGKVSAEDCSTPVGVDIVHASVDALNICLLKIAASEGPTTSSVRDYALGEWVNQLRHVCEHLDNIDRKQKHKTIVLFCQIFRSANLEMFRTDASILPVVEFIDRETTDLIVSLFADEKCVDSIEDTDMREWIRACVQEPAQLFVPLAREVASRWLTGSWAPTFCMSVVWEVLLVLNGENPRDIATGPVSADTVITVARWAQLEENAHWHDRVAGCLGQLGHVDEAIEHLNGALKLEATWDIKKNLAVAYAMQGRLEDAIPLFSECEVHYTQQLVQDSDDDKMSGLKNNEARPLSSIRYYLGVLHVELGDYPNALHWFMECIELRDSFYLCEAVAGAIRVLIAMQFLQYERIMELARKIDREPGACDENGLVRVFEDNFGRWGHRHRWDSCQLPLIFAVSAKRCNELQWLEGKYQSAITGRNMQDVEVLCLKESLAHLYDRFLGDEDKAIRIWKSIIAQHRVPESFQYAIFCRARNRAVAAYARRLLANGLREIGDSQALIVQELEKLCDKEIESWSTDNALVDGQPGIYMGAWHRLHGREQEARNYFKPYVIQALARCNDPRDEYATNTQRILGHLFAMTGDDEYAITLLQIIHSPLDIRAGTPSQAEERMASPWPFVGESHVWYCHICLRSWGNFVNCNICRLCSADICEGCLEGLQAGDAEGHACDSSHEWLFIPPPPGVPGTYQLRRDGQVLSVEGYTAAIERSWM</sequence>
<dbReference type="SMART" id="SM00028">
    <property type="entry name" value="TPR"/>
    <property type="match status" value="2"/>
</dbReference>
<dbReference type="GeneID" id="64967414"/>
<dbReference type="InterPro" id="IPR035994">
    <property type="entry name" value="Nucleoside_phosphorylase_sf"/>
</dbReference>
<keyword evidence="5" id="KW-1185">Reference proteome</keyword>
<dbReference type="GO" id="GO:0003824">
    <property type="term" value="F:catalytic activity"/>
    <property type="evidence" value="ECO:0007669"/>
    <property type="project" value="InterPro"/>
</dbReference>
<evidence type="ECO:0000256" key="1">
    <source>
        <dbReference type="ARBA" id="ARBA00022737"/>
    </source>
</evidence>
<dbReference type="PROSITE" id="PS50005">
    <property type="entry name" value="TPR"/>
    <property type="match status" value="1"/>
</dbReference>
<dbReference type="InterPro" id="IPR027417">
    <property type="entry name" value="P-loop_NTPase"/>
</dbReference>
<dbReference type="Pfam" id="PF24883">
    <property type="entry name" value="NPHP3_N"/>
    <property type="match status" value="1"/>
</dbReference>
<gene>
    <name evidence="4" type="ORF">APUU_10237A</name>
</gene>
<dbReference type="PANTHER" id="PTHR46082">
    <property type="entry name" value="ATP/GTP-BINDING PROTEIN-RELATED"/>
    <property type="match status" value="1"/>
</dbReference>
<name>A0A7R8AFE5_9EURO</name>
<dbReference type="SUPFAM" id="SSF48452">
    <property type="entry name" value="TPR-like"/>
    <property type="match status" value="1"/>
</dbReference>
<dbReference type="SUPFAM" id="SSF52540">
    <property type="entry name" value="P-loop containing nucleoside triphosphate hydrolases"/>
    <property type="match status" value="1"/>
</dbReference>
<reference evidence="4" key="1">
    <citation type="submission" date="2021-01" db="EMBL/GenBank/DDBJ databases">
        <authorList>
            <consortium name="Aspergillus puulaauensis MK2 genome sequencing consortium"/>
            <person name="Kazuki M."/>
            <person name="Futagami T."/>
        </authorList>
    </citation>
    <scope>NUCLEOTIDE SEQUENCE</scope>
    <source>
        <strain evidence="4">MK2</strain>
    </source>
</reference>
<evidence type="ECO:0000259" key="3">
    <source>
        <dbReference type="Pfam" id="PF24883"/>
    </source>
</evidence>
<dbReference type="KEGG" id="apuu:APUU_10237A"/>
<dbReference type="EMBL" id="AP024443">
    <property type="protein sequence ID" value="BCS17409.1"/>
    <property type="molecule type" value="Genomic_DNA"/>
</dbReference>
<proteinExistence type="predicted"/>
<dbReference type="Gene3D" id="1.25.40.10">
    <property type="entry name" value="Tetratricopeptide repeat domain"/>
    <property type="match status" value="2"/>
</dbReference>
<protein>
    <recommendedName>
        <fullName evidence="3">Nephrocystin 3-like N-terminal domain-containing protein</fullName>
    </recommendedName>
</protein>
<feature type="domain" description="Nephrocystin 3-like N-terminal" evidence="3">
    <location>
        <begin position="360"/>
        <end position="528"/>
    </location>
</feature>
<dbReference type="Proteomes" id="UP000654913">
    <property type="component" value="Chromosome 1"/>
</dbReference>
<reference evidence="4" key="2">
    <citation type="submission" date="2021-02" db="EMBL/GenBank/DDBJ databases">
        <title>Aspergillus puulaauensis MK2 genome sequence.</title>
        <authorList>
            <person name="Futagami T."/>
            <person name="Mori K."/>
            <person name="Kadooka C."/>
            <person name="Tanaka T."/>
        </authorList>
    </citation>
    <scope>NUCLEOTIDE SEQUENCE</scope>
    <source>
        <strain evidence="4">MK2</strain>
    </source>
</reference>
<dbReference type="RefSeq" id="XP_041549603.1">
    <property type="nucleotide sequence ID" value="XM_041698563.1"/>
</dbReference>
<organism evidence="4 5">
    <name type="scientific">Aspergillus puulaauensis</name>
    <dbReference type="NCBI Taxonomy" id="1220207"/>
    <lineage>
        <taxon>Eukaryota</taxon>
        <taxon>Fungi</taxon>
        <taxon>Dikarya</taxon>
        <taxon>Ascomycota</taxon>
        <taxon>Pezizomycotina</taxon>
        <taxon>Eurotiomycetes</taxon>
        <taxon>Eurotiomycetidae</taxon>
        <taxon>Eurotiales</taxon>
        <taxon>Aspergillaceae</taxon>
        <taxon>Aspergillus</taxon>
    </lineage>
</organism>
<evidence type="ECO:0000256" key="2">
    <source>
        <dbReference type="PROSITE-ProRule" id="PRU00339"/>
    </source>
</evidence>
<dbReference type="InterPro" id="IPR056884">
    <property type="entry name" value="NPHP3-like_N"/>
</dbReference>
<keyword evidence="1" id="KW-0677">Repeat</keyword>
<accession>A0A7R8AFE5</accession>
<dbReference type="InterPro" id="IPR019734">
    <property type="entry name" value="TPR_rpt"/>
</dbReference>
<dbReference type="InterPro" id="IPR011990">
    <property type="entry name" value="TPR-like_helical_dom_sf"/>
</dbReference>
<dbReference type="Gene3D" id="3.40.50.300">
    <property type="entry name" value="P-loop containing nucleotide triphosphate hydrolases"/>
    <property type="match status" value="1"/>
</dbReference>
<dbReference type="SUPFAM" id="SSF53167">
    <property type="entry name" value="Purine and uridine phosphorylases"/>
    <property type="match status" value="1"/>
</dbReference>
<evidence type="ECO:0000313" key="5">
    <source>
        <dbReference type="Proteomes" id="UP000654913"/>
    </source>
</evidence>
<dbReference type="GO" id="GO:0009116">
    <property type="term" value="P:nucleoside metabolic process"/>
    <property type="evidence" value="ECO:0007669"/>
    <property type="project" value="InterPro"/>
</dbReference>
<feature type="repeat" description="TPR" evidence="2">
    <location>
        <begin position="1056"/>
        <end position="1089"/>
    </location>
</feature>
<dbReference type="PANTHER" id="PTHR46082:SF11">
    <property type="entry name" value="AAA+ ATPASE DOMAIN-CONTAINING PROTEIN-RELATED"/>
    <property type="match status" value="1"/>
</dbReference>
<dbReference type="InterPro" id="IPR053137">
    <property type="entry name" value="NLR-like"/>
</dbReference>
<evidence type="ECO:0000313" key="4">
    <source>
        <dbReference type="EMBL" id="BCS17409.1"/>
    </source>
</evidence>
<dbReference type="Gene3D" id="3.40.50.1580">
    <property type="entry name" value="Nucleoside phosphorylase domain"/>
    <property type="match status" value="1"/>
</dbReference>
<dbReference type="OrthoDB" id="448455at2759"/>
<keyword evidence="2" id="KW-0802">TPR repeat</keyword>